<evidence type="ECO:0000313" key="4">
    <source>
        <dbReference type="Proteomes" id="UP000002432"/>
    </source>
</evidence>
<protein>
    <submittedName>
        <fullName evidence="3">Peptidase M28</fullName>
    </submittedName>
</protein>
<dbReference type="PANTHER" id="PTHR12147">
    <property type="entry name" value="METALLOPEPTIDASE M28 FAMILY MEMBER"/>
    <property type="match status" value="1"/>
</dbReference>
<dbReference type="Gene3D" id="3.40.630.10">
    <property type="entry name" value="Zn peptidases"/>
    <property type="match status" value="1"/>
</dbReference>
<dbReference type="InterPro" id="IPR046450">
    <property type="entry name" value="PA_dom_sf"/>
</dbReference>
<proteinExistence type="predicted"/>
<dbReference type="KEGG" id="aba:Acid345_3483"/>
<feature type="signal peptide" evidence="1">
    <location>
        <begin position="1"/>
        <end position="22"/>
    </location>
</feature>
<dbReference type="SUPFAM" id="SSF53187">
    <property type="entry name" value="Zn-dependent exopeptidases"/>
    <property type="match status" value="1"/>
</dbReference>
<dbReference type="eggNOG" id="COG2234">
    <property type="taxonomic scope" value="Bacteria"/>
</dbReference>
<sequence length="598" mass="64400">MNVRRVSLVAIAPLLVIFAASADTPTVSPADPNRYIADIKVLASPEFEGRGAGTKGIERATKMLEQRYKSLGLEPAGMKGFLQPFTVTTGAKLKSDNRASVNKAELQLTKDYVPFSFSSSGTVTAPLVFVGYGASADEFQYDDYAGQDVKDKIVVVLRYEPDSFSKNGKDGLTQHSHLITKAINARNHGAKAVIIVNGKLADNEEDVLPRFGSTSGPQDSGILLIQVKNAVADEWFKAAGKSLTEVQMQIAHSGKPNSFAFPADMQATIKVDIEGTHARVNNVLAYLPGKRDEYVIIGAHYDHLGYGDSNSLAPSQIGHIHPGADDNGSGTAGVLELARVLAPLKGQLPRGILFMSFAGEELGLLGSAEWVKHPTKPLDKAVAMLNMDMIGRIKDDKVFIGGVGTGSSFKQFLEEDQPKSGFKVEYSQGGYSASDHTSFVTAKIPVLFFFSGLHSDYHKPSDTWDKINAPEAAKLLNLVDQVALQIDEDAKRPEFKTVIEDKPVGGGGSGYGPYFGSIPDFGEVKEGVKFSDVRPGSPAAKAGLKGGDILVQFGDKPIKNLYDFTDALRRSKVGDVVKVKVLRDGQPIEADVKLEQRK</sequence>
<keyword evidence="1" id="KW-0732">Signal</keyword>
<dbReference type="STRING" id="204669.Acid345_3483"/>
<gene>
    <name evidence="3" type="ordered locus">Acid345_3483</name>
</gene>
<evidence type="ECO:0000313" key="3">
    <source>
        <dbReference type="EMBL" id="ABF42484.1"/>
    </source>
</evidence>
<dbReference type="GO" id="GO:0008235">
    <property type="term" value="F:metalloexopeptidase activity"/>
    <property type="evidence" value="ECO:0007669"/>
    <property type="project" value="InterPro"/>
</dbReference>
<accession>Q1IKW6</accession>
<dbReference type="CDD" id="cd04822">
    <property type="entry name" value="PA_M28_1_3"/>
    <property type="match status" value="1"/>
</dbReference>
<dbReference type="SUPFAM" id="SSF52025">
    <property type="entry name" value="PA domain"/>
    <property type="match status" value="1"/>
</dbReference>
<feature type="domain" description="PDZ" evidence="2">
    <location>
        <begin position="497"/>
        <end position="585"/>
    </location>
</feature>
<name>Q1IKW6_KORVE</name>
<dbReference type="InterPro" id="IPR001478">
    <property type="entry name" value="PDZ"/>
</dbReference>
<dbReference type="Pfam" id="PF13180">
    <property type="entry name" value="PDZ_2"/>
    <property type="match status" value="1"/>
</dbReference>
<dbReference type="HOGENOM" id="CLU_019932_1_0_0"/>
<dbReference type="InterPro" id="IPR036034">
    <property type="entry name" value="PDZ_sf"/>
</dbReference>
<dbReference type="Proteomes" id="UP000002432">
    <property type="component" value="Chromosome"/>
</dbReference>
<dbReference type="Gene3D" id="2.30.42.10">
    <property type="match status" value="1"/>
</dbReference>
<evidence type="ECO:0000256" key="1">
    <source>
        <dbReference type="SAM" id="SignalP"/>
    </source>
</evidence>
<keyword evidence="4" id="KW-1185">Reference proteome</keyword>
<dbReference type="OrthoDB" id="233977at2"/>
<dbReference type="PANTHER" id="PTHR12147:SF26">
    <property type="entry name" value="PEPTIDASE M28 DOMAIN-CONTAINING PROTEIN"/>
    <property type="match status" value="1"/>
</dbReference>
<dbReference type="Pfam" id="PF04389">
    <property type="entry name" value="Peptidase_M28"/>
    <property type="match status" value="1"/>
</dbReference>
<dbReference type="Pfam" id="PF02225">
    <property type="entry name" value="PA"/>
    <property type="match status" value="1"/>
</dbReference>
<dbReference type="InterPro" id="IPR003137">
    <property type="entry name" value="PA_domain"/>
</dbReference>
<dbReference type="RefSeq" id="WP_011524283.1">
    <property type="nucleotide sequence ID" value="NC_008009.1"/>
</dbReference>
<dbReference type="EnsemblBacteria" id="ABF42484">
    <property type="protein sequence ID" value="ABF42484"/>
    <property type="gene ID" value="Acid345_3483"/>
</dbReference>
<dbReference type="SMART" id="SM00228">
    <property type="entry name" value="PDZ"/>
    <property type="match status" value="1"/>
</dbReference>
<dbReference type="EMBL" id="CP000360">
    <property type="protein sequence ID" value="ABF42484.1"/>
    <property type="molecule type" value="Genomic_DNA"/>
</dbReference>
<dbReference type="GO" id="GO:0006508">
    <property type="term" value="P:proteolysis"/>
    <property type="evidence" value="ECO:0007669"/>
    <property type="project" value="InterPro"/>
</dbReference>
<dbReference type="AlphaFoldDB" id="Q1IKW6"/>
<feature type="chain" id="PRO_5004190845" evidence="1">
    <location>
        <begin position="23"/>
        <end position="598"/>
    </location>
</feature>
<reference evidence="3 4" key="1">
    <citation type="journal article" date="2009" name="Appl. Environ. Microbiol.">
        <title>Three genomes from the phylum Acidobacteria provide insight into the lifestyles of these microorganisms in soils.</title>
        <authorList>
            <person name="Ward N.L."/>
            <person name="Challacombe J.F."/>
            <person name="Janssen P.H."/>
            <person name="Henrissat B."/>
            <person name="Coutinho P.M."/>
            <person name="Wu M."/>
            <person name="Xie G."/>
            <person name="Haft D.H."/>
            <person name="Sait M."/>
            <person name="Badger J."/>
            <person name="Barabote R.D."/>
            <person name="Bradley B."/>
            <person name="Brettin T.S."/>
            <person name="Brinkac L.M."/>
            <person name="Bruce D."/>
            <person name="Creasy T."/>
            <person name="Daugherty S.C."/>
            <person name="Davidsen T.M."/>
            <person name="DeBoy R.T."/>
            <person name="Detter J.C."/>
            <person name="Dodson R.J."/>
            <person name="Durkin A.S."/>
            <person name="Ganapathy A."/>
            <person name="Gwinn-Giglio M."/>
            <person name="Han C.S."/>
            <person name="Khouri H."/>
            <person name="Kiss H."/>
            <person name="Kothari S.P."/>
            <person name="Madupu R."/>
            <person name="Nelson K.E."/>
            <person name="Nelson W.C."/>
            <person name="Paulsen I."/>
            <person name="Penn K."/>
            <person name="Ren Q."/>
            <person name="Rosovitz M.J."/>
            <person name="Selengut J.D."/>
            <person name="Shrivastava S."/>
            <person name="Sullivan S.A."/>
            <person name="Tapia R."/>
            <person name="Thompson L.S."/>
            <person name="Watkins K.L."/>
            <person name="Yang Q."/>
            <person name="Yu C."/>
            <person name="Zafar N."/>
            <person name="Zhou L."/>
            <person name="Kuske C.R."/>
        </authorList>
    </citation>
    <scope>NUCLEOTIDE SEQUENCE [LARGE SCALE GENOMIC DNA]</scope>
    <source>
        <strain evidence="3 4">Ellin345</strain>
    </source>
</reference>
<evidence type="ECO:0000259" key="2">
    <source>
        <dbReference type="PROSITE" id="PS50106"/>
    </source>
</evidence>
<organism evidence="3 4">
    <name type="scientific">Koribacter versatilis (strain Ellin345)</name>
    <dbReference type="NCBI Taxonomy" id="204669"/>
    <lineage>
        <taxon>Bacteria</taxon>
        <taxon>Pseudomonadati</taxon>
        <taxon>Acidobacteriota</taxon>
        <taxon>Terriglobia</taxon>
        <taxon>Terriglobales</taxon>
        <taxon>Candidatus Korobacteraceae</taxon>
        <taxon>Candidatus Korobacter</taxon>
    </lineage>
</organism>
<dbReference type="eggNOG" id="COG0265">
    <property type="taxonomic scope" value="Bacteria"/>
</dbReference>
<dbReference type="InterPro" id="IPR007484">
    <property type="entry name" value="Peptidase_M28"/>
</dbReference>
<dbReference type="Gene3D" id="3.50.30.30">
    <property type="match status" value="1"/>
</dbReference>
<dbReference type="PROSITE" id="PS50106">
    <property type="entry name" value="PDZ"/>
    <property type="match status" value="1"/>
</dbReference>
<dbReference type="InterPro" id="IPR045175">
    <property type="entry name" value="M28_fam"/>
</dbReference>
<dbReference type="SUPFAM" id="SSF50156">
    <property type="entry name" value="PDZ domain-like"/>
    <property type="match status" value="1"/>
</dbReference>